<accession>A0A9P5NVL4</accession>
<feature type="domain" description="FAD dependent oxidoreductase" evidence="7">
    <location>
        <begin position="18"/>
        <end position="388"/>
    </location>
</feature>
<comment type="caution">
    <text evidence="8">The sequence shown here is derived from an EMBL/GenBank/DDBJ whole genome shotgun (WGS) entry which is preliminary data.</text>
</comment>
<dbReference type="PANTHER" id="PTHR11530">
    <property type="entry name" value="D-AMINO ACID OXIDASE"/>
    <property type="match status" value="1"/>
</dbReference>
<evidence type="ECO:0000256" key="5">
    <source>
        <dbReference type="ARBA" id="ARBA00023002"/>
    </source>
</evidence>
<dbReference type="PANTHER" id="PTHR11530:SF11">
    <property type="entry name" value="D-ASPARTATE OXIDASE"/>
    <property type="match status" value="1"/>
</dbReference>
<dbReference type="Pfam" id="PF01266">
    <property type="entry name" value="DAO"/>
    <property type="match status" value="1"/>
</dbReference>
<dbReference type="EMBL" id="JADNYJ010000017">
    <property type="protein sequence ID" value="KAF8906779.1"/>
    <property type="molecule type" value="Genomic_DNA"/>
</dbReference>
<dbReference type="GO" id="GO:0005737">
    <property type="term" value="C:cytoplasm"/>
    <property type="evidence" value="ECO:0007669"/>
    <property type="project" value="TreeGrafter"/>
</dbReference>
<keyword evidence="9" id="KW-1185">Reference proteome</keyword>
<sequence>MSDQTEPAIPTGITTMKRIAVLGAGVIGLTTALKIQETGKYHVQIMTDVIPSDPKTIKYTSHWAGAYHVIDEEAGTLGEEIQRKTFHEMWALSERGSPAEDCFLRSKQTHYFATEQSRPHYFERMPNFQEVSKEDLPAGVHSGFSFDSVTIDVPIYLNYLLKQFLAKGGAFTRIHIQHIDELLEDGYPPFAIQKEIEAGISSYSTSAPVAYETPAAVVVCAGLGCRTLGGIEDLDVYPARGQTVILKAPWVRSVKVYEAPDGTWTYIIPRKSGNVVIGGTKEANDWYPKPRPETTRDILERALAICPELAPPEVRNKSSGELPKVEDLIPIIAEEAVGLRPMRKGGPRIESGFWKGPGSNGQRVPVIYNYGHGPEGYIKSIGSAYIALELLEKIFPEELDPSIITVFG</sequence>
<dbReference type="Gene3D" id="3.40.50.720">
    <property type="entry name" value="NAD(P)-binding Rossmann-like Domain"/>
    <property type="match status" value="1"/>
</dbReference>
<evidence type="ECO:0000313" key="9">
    <source>
        <dbReference type="Proteomes" id="UP000724874"/>
    </source>
</evidence>
<dbReference type="InterPro" id="IPR023209">
    <property type="entry name" value="DAO"/>
</dbReference>
<comment type="similarity">
    <text evidence="2">Belongs to the DAMOX/DASOX family.</text>
</comment>
<feature type="binding site" evidence="6">
    <location>
        <position position="266"/>
    </location>
    <ligand>
        <name>D-dopa</name>
        <dbReference type="ChEBI" id="CHEBI:149689"/>
    </ligand>
</feature>
<feature type="binding site" evidence="6">
    <location>
        <begin position="60"/>
        <end position="61"/>
    </location>
    <ligand>
        <name>FAD</name>
        <dbReference type="ChEBI" id="CHEBI:57692"/>
    </ligand>
</feature>
<dbReference type="SUPFAM" id="SSF54373">
    <property type="entry name" value="FAD-linked reductases, C-terminal domain"/>
    <property type="match status" value="1"/>
</dbReference>
<evidence type="ECO:0000256" key="2">
    <source>
        <dbReference type="ARBA" id="ARBA00006730"/>
    </source>
</evidence>
<protein>
    <submittedName>
        <fullName evidence="8">D-aspartate oxidase</fullName>
    </submittedName>
</protein>
<dbReference type="Proteomes" id="UP000724874">
    <property type="component" value="Unassembled WGS sequence"/>
</dbReference>
<keyword evidence="3" id="KW-0285">Flavoprotein</keyword>
<dbReference type="GO" id="GO:0019478">
    <property type="term" value="P:D-amino acid catabolic process"/>
    <property type="evidence" value="ECO:0007669"/>
    <property type="project" value="TreeGrafter"/>
</dbReference>
<evidence type="ECO:0000259" key="7">
    <source>
        <dbReference type="Pfam" id="PF01266"/>
    </source>
</evidence>
<dbReference type="GO" id="GO:0003884">
    <property type="term" value="F:D-amino-acid oxidase activity"/>
    <property type="evidence" value="ECO:0007669"/>
    <property type="project" value="InterPro"/>
</dbReference>
<dbReference type="InterPro" id="IPR006076">
    <property type="entry name" value="FAD-dep_OxRdtase"/>
</dbReference>
<evidence type="ECO:0000256" key="3">
    <source>
        <dbReference type="ARBA" id="ARBA00022630"/>
    </source>
</evidence>
<organism evidence="8 9">
    <name type="scientific">Gymnopilus junonius</name>
    <name type="common">Spectacular rustgill mushroom</name>
    <name type="synonym">Gymnopilus spectabilis subsp. junonius</name>
    <dbReference type="NCBI Taxonomy" id="109634"/>
    <lineage>
        <taxon>Eukaryota</taxon>
        <taxon>Fungi</taxon>
        <taxon>Dikarya</taxon>
        <taxon>Basidiomycota</taxon>
        <taxon>Agaricomycotina</taxon>
        <taxon>Agaricomycetes</taxon>
        <taxon>Agaricomycetidae</taxon>
        <taxon>Agaricales</taxon>
        <taxon>Agaricineae</taxon>
        <taxon>Hymenogastraceae</taxon>
        <taxon>Gymnopilus</taxon>
    </lineage>
</organism>
<dbReference type="SUPFAM" id="SSF51971">
    <property type="entry name" value="Nucleotide-binding domain"/>
    <property type="match status" value="1"/>
</dbReference>
<keyword evidence="5" id="KW-0560">Oxidoreductase</keyword>
<keyword evidence="4 6" id="KW-0274">FAD</keyword>
<proteinExistence type="inferred from homology"/>
<dbReference type="Gene3D" id="3.30.9.10">
    <property type="entry name" value="D-Amino Acid Oxidase, subunit A, domain 2"/>
    <property type="match status" value="1"/>
</dbReference>
<reference evidence="8" key="1">
    <citation type="submission" date="2020-11" db="EMBL/GenBank/DDBJ databases">
        <authorList>
            <consortium name="DOE Joint Genome Institute"/>
            <person name="Ahrendt S."/>
            <person name="Riley R."/>
            <person name="Andreopoulos W."/>
            <person name="LaButti K."/>
            <person name="Pangilinan J."/>
            <person name="Ruiz-duenas F.J."/>
            <person name="Barrasa J.M."/>
            <person name="Sanchez-Garcia M."/>
            <person name="Camarero S."/>
            <person name="Miyauchi S."/>
            <person name="Serrano A."/>
            <person name="Linde D."/>
            <person name="Babiker R."/>
            <person name="Drula E."/>
            <person name="Ayuso-Fernandez I."/>
            <person name="Pacheco R."/>
            <person name="Padilla G."/>
            <person name="Ferreira P."/>
            <person name="Barriuso J."/>
            <person name="Kellner H."/>
            <person name="Castanera R."/>
            <person name="Alfaro M."/>
            <person name="Ramirez L."/>
            <person name="Pisabarro A.G."/>
            <person name="Kuo A."/>
            <person name="Tritt A."/>
            <person name="Lipzen A."/>
            <person name="He G."/>
            <person name="Yan M."/>
            <person name="Ng V."/>
            <person name="Cullen D."/>
            <person name="Martin F."/>
            <person name="Rosso M.-N."/>
            <person name="Henrissat B."/>
            <person name="Hibbett D."/>
            <person name="Martinez A.T."/>
            <person name="Grigoriev I.V."/>
        </authorList>
    </citation>
    <scope>NUCLEOTIDE SEQUENCE</scope>
    <source>
        <strain evidence="8">AH 44721</strain>
    </source>
</reference>
<comment type="cofactor">
    <cofactor evidence="1 6">
        <name>FAD</name>
        <dbReference type="ChEBI" id="CHEBI:57692"/>
    </cofactor>
</comment>
<evidence type="ECO:0000256" key="1">
    <source>
        <dbReference type="ARBA" id="ARBA00001974"/>
    </source>
</evidence>
<dbReference type="AlphaFoldDB" id="A0A9P5NVL4"/>
<name>A0A9P5NVL4_GYMJU</name>
<evidence type="ECO:0000256" key="6">
    <source>
        <dbReference type="PIRSR" id="PIRSR000189-1"/>
    </source>
</evidence>
<evidence type="ECO:0000256" key="4">
    <source>
        <dbReference type="ARBA" id="ARBA00022827"/>
    </source>
</evidence>
<gene>
    <name evidence="8" type="ORF">CPB84DRAFT_1844240</name>
</gene>
<dbReference type="OrthoDB" id="2015447at2759"/>
<dbReference type="GO" id="GO:0071949">
    <property type="term" value="F:FAD binding"/>
    <property type="evidence" value="ECO:0007669"/>
    <property type="project" value="InterPro"/>
</dbReference>
<dbReference type="PIRSF" id="PIRSF000189">
    <property type="entry name" value="D-aa_oxidase"/>
    <property type="match status" value="1"/>
</dbReference>
<evidence type="ECO:0000313" key="8">
    <source>
        <dbReference type="EMBL" id="KAF8906779.1"/>
    </source>
</evidence>